<dbReference type="CDD" id="cd00448">
    <property type="entry name" value="YjgF_YER057c_UK114_family"/>
    <property type="match status" value="1"/>
</dbReference>
<evidence type="ECO:0000256" key="1">
    <source>
        <dbReference type="ARBA" id="ARBA00010552"/>
    </source>
</evidence>
<dbReference type="Proteomes" id="UP000578030">
    <property type="component" value="Unassembled WGS sequence"/>
</dbReference>
<accession>A0A7W4PKM1</accession>
<dbReference type="GO" id="GO:0019239">
    <property type="term" value="F:deaminase activity"/>
    <property type="evidence" value="ECO:0007669"/>
    <property type="project" value="TreeGrafter"/>
</dbReference>
<dbReference type="EMBL" id="JABEQM010000005">
    <property type="protein sequence ID" value="MBB2201532.1"/>
    <property type="molecule type" value="Genomic_DNA"/>
</dbReference>
<comment type="similarity">
    <text evidence="1">Belongs to the RutC family.</text>
</comment>
<dbReference type="InterPro" id="IPR035959">
    <property type="entry name" value="RutC-like_sf"/>
</dbReference>
<dbReference type="RefSeq" id="WP_182957240.1">
    <property type="nucleotide sequence ID" value="NZ_JABEQM010000005.1"/>
</dbReference>
<dbReference type="PANTHER" id="PTHR11803:SF58">
    <property type="entry name" value="PROTEIN HMF1-RELATED"/>
    <property type="match status" value="1"/>
</dbReference>
<protein>
    <submittedName>
        <fullName evidence="2">RidA family protein</fullName>
    </submittedName>
</protein>
<dbReference type="InterPro" id="IPR006175">
    <property type="entry name" value="YjgF/YER057c/UK114"/>
</dbReference>
<dbReference type="SUPFAM" id="SSF55298">
    <property type="entry name" value="YjgF-like"/>
    <property type="match status" value="1"/>
</dbReference>
<proteinExistence type="inferred from homology"/>
<name>A0A7W4PKM1_9PROT</name>
<dbReference type="Pfam" id="PF01042">
    <property type="entry name" value="Ribonuc_L-PSP"/>
    <property type="match status" value="1"/>
</dbReference>
<comment type="caution">
    <text evidence="2">The sequence shown here is derived from an EMBL/GenBank/DDBJ whole genome shotgun (WGS) entry which is preliminary data.</text>
</comment>
<organism evidence="2 3">
    <name type="scientific">Gluconacetobacter tumulisoli</name>
    <dbReference type="NCBI Taxonomy" id="1286189"/>
    <lineage>
        <taxon>Bacteria</taxon>
        <taxon>Pseudomonadati</taxon>
        <taxon>Pseudomonadota</taxon>
        <taxon>Alphaproteobacteria</taxon>
        <taxon>Acetobacterales</taxon>
        <taxon>Acetobacteraceae</taxon>
        <taxon>Gluconacetobacter</taxon>
    </lineage>
</organism>
<keyword evidence="3" id="KW-1185">Reference proteome</keyword>
<dbReference type="GO" id="GO:0005829">
    <property type="term" value="C:cytosol"/>
    <property type="evidence" value="ECO:0007669"/>
    <property type="project" value="TreeGrafter"/>
</dbReference>
<evidence type="ECO:0000313" key="3">
    <source>
        <dbReference type="Proteomes" id="UP000578030"/>
    </source>
</evidence>
<dbReference type="PANTHER" id="PTHR11803">
    <property type="entry name" value="2-IMINOBUTANOATE/2-IMINOPROPANOATE DEAMINASE RIDA"/>
    <property type="match status" value="1"/>
</dbReference>
<gene>
    <name evidence="2" type="ORF">HLH28_08055</name>
</gene>
<evidence type="ECO:0000313" key="2">
    <source>
        <dbReference type="EMBL" id="MBB2201532.1"/>
    </source>
</evidence>
<dbReference type="Gene3D" id="3.30.1330.40">
    <property type="entry name" value="RutC-like"/>
    <property type="match status" value="1"/>
</dbReference>
<sequence length="131" mass="14165">MDSTTHIIAPPNVPPGSGWSHVVVASGTFVAISGQVSVDAEGRLVGKDDIEAQIHQVYRNLAACLEAINAGFEHVVKLTYYATDIKAALPLMRRIRPTYIGMDKPPANTFVEVRALASPDFLFEAEAFVVL</sequence>
<reference evidence="2 3" key="1">
    <citation type="submission" date="2020-04" db="EMBL/GenBank/DDBJ databases">
        <title>Description of novel Gluconacetobacter.</title>
        <authorList>
            <person name="Sombolestani A."/>
        </authorList>
    </citation>
    <scope>NUCLEOTIDE SEQUENCE [LARGE SCALE GENOMIC DNA]</scope>
    <source>
        <strain evidence="2 3">LMG 27802</strain>
    </source>
</reference>
<dbReference type="AlphaFoldDB" id="A0A7W4PKM1"/>